<evidence type="ECO:0000313" key="3">
    <source>
        <dbReference type="Proteomes" id="UP000293865"/>
    </source>
</evidence>
<feature type="compositionally biased region" description="Polar residues" evidence="1">
    <location>
        <begin position="160"/>
        <end position="178"/>
    </location>
</feature>
<name>A0A4Q2KRW0_9MICO</name>
<dbReference type="Gene3D" id="3.30.1920.20">
    <property type="match status" value="3"/>
</dbReference>
<dbReference type="AlphaFoldDB" id="A0A4Q2KRW0"/>
<gene>
    <name evidence="2" type="ORF">ESP51_14515</name>
</gene>
<feature type="region of interest" description="Disordered" evidence="1">
    <location>
        <begin position="156"/>
        <end position="180"/>
    </location>
</feature>
<dbReference type="NCBIfam" id="NF047446">
    <property type="entry name" value="barrel_OmpL47"/>
    <property type="match status" value="3"/>
</dbReference>
<sequence>MTLASEGDHAISFFSTDAAGNVEAAQTAHVKIDKTAPSIGHSFTPLTYSDGAWSNQDVTVTFECADTGSGVASCTAPVTTSSEGLSQQVTGTATDNAGNSASDTAVVSIDKTAPTISASADRAANTAGWYRDDVTVSFSANDALSGLASTSPAQVVGEGANQSSTGTATDAAGNSASADVSGINVDKTAPVLTAEFSPGWHTDDVTVVWTCTDALSGVAAGPVDDTVTGEGGNLSSSASCTDVAGNTANTSVDGIQIDRTAPTTTATVPDPLASGWYADEVLVTLTGHDTLSGIAATHYSIDGGAAQLYAGAFSFSQKGTHTIAFWSTDAAGNSEDTTVNSITLKIDDAPPVTTVINPISPASGWFVTSGIPVAFDADDAESGIAATYYEIDGGEAQTYGDPFTAELATGSHTITYWSVDLAGNTEAKQTTIVNVDDVAPSIVGVASPAANGFGWNNTDVDVAFTCTDAESGVAGCGPDGTVSTEGENQQVQGDTQDVAGNVNSTTVDHINIDKTAPTLVGVATSDANGAGWYNGDVTIEWTGNDALSGIDPSTQPADSTIGGEGIDLGASASIFDKAGNKKTASASGINIDRTAPHIEGAPTTAPNAAGWYRDQVVLDFTCTDALSGVASCPTSEVIAGDGADQAVTSDPASDKAGNLSDGKTVGGINIDGSAPSTTANNQCTKTNGWCTGPSANVVLTATDQAGLSGVKEIHYRIDGGAEQVAAGAAKTVSVPLDGSGAGTVHYWAVDIAGNTEASNAVALKWDNIAPMVTHTLSPVPNANDWNNSDVTVTFGAKDDDAGSGVADVTAPVTVTTETDGQVLVGSATDTAGNVGTDSVTVKLDKTAPTISGAVVSGTQGANGWYVGPVTVHFTCADDRSGVATCPDDVILTSNGANSASGTVTDKAGNTAVTAVSGINIDTEAPTITAVNVAGGLYVLGAVPGATCAASDGFSGLAGSCVVTISGGTANGVGAFTYTARATDAAGNTGTTTGSYRVIYRFDGFLQPINDTAHQVGTSTSVFKGASTIPVKFQLKNASGTLVQANAAPVWLTPAKGASMSLPVDESLYAATADSGSTYRVEGSQYGYNWKTPSGGHYHRIGVTLDDGQTYYVNIGLR</sequence>
<evidence type="ECO:0000313" key="2">
    <source>
        <dbReference type="EMBL" id="RXZ68194.1"/>
    </source>
</evidence>
<protein>
    <recommendedName>
        <fullName evidence="4">HYR domain-containing protein</fullName>
    </recommendedName>
</protein>
<dbReference type="NCBIfam" id="NF038114">
    <property type="entry name" value="rightmost"/>
    <property type="match status" value="1"/>
</dbReference>
<comment type="caution">
    <text evidence="2">The sequence shown here is derived from an EMBL/GenBank/DDBJ whole genome shotgun (WGS) entry which is preliminary data.</text>
</comment>
<keyword evidence="3" id="KW-1185">Reference proteome</keyword>
<dbReference type="Proteomes" id="UP000293865">
    <property type="component" value="Unassembled WGS sequence"/>
</dbReference>
<dbReference type="InterPro" id="IPR058094">
    <property type="entry name" value="Ig-like_OmpL47-like"/>
</dbReference>
<reference evidence="2 3" key="1">
    <citation type="submission" date="2019-01" db="EMBL/GenBank/DDBJ databases">
        <title>Agromyces.</title>
        <authorList>
            <person name="Li J."/>
        </authorList>
    </citation>
    <scope>NUCLEOTIDE SEQUENCE [LARGE SCALE GENOMIC DNA]</scope>
    <source>
        <strain evidence="2 3">DSM 15934</strain>
    </source>
</reference>
<dbReference type="OrthoDB" id="5718261at2"/>
<accession>A0A4Q2KRW0</accession>
<feature type="region of interest" description="Disordered" evidence="1">
    <location>
        <begin position="642"/>
        <end position="673"/>
    </location>
</feature>
<proteinExistence type="predicted"/>
<organism evidence="2 3">
    <name type="scientific">Agromyces albus</name>
    <dbReference type="NCBI Taxonomy" id="205332"/>
    <lineage>
        <taxon>Bacteria</taxon>
        <taxon>Bacillati</taxon>
        <taxon>Actinomycetota</taxon>
        <taxon>Actinomycetes</taxon>
        <taxon>Micrococcales</taxon>
        <taxon>Microbacteriaceae</taxon>
        <taxon>Agromyces</taxon>
    </lineage>
</organism>
<evidence type="ECO:0008006" key="4">
    <source>
        <dbReference type="Google" id="ProtNLM"/>
    </source>
</evidence>
<dbReference type="EMBL" id="SDPN01000031">
    <property type="protein sequence ID" value="RXZ68194.1"/>
    <property type="molecule type" value="Genomic_DNA"/>
</dbReference>
<evidence type="ECO:0000256" key="1">
    <source>
        <dbReference type="SAM" id="MobiDB-lite"/>
    </source>
</evidence>
<feature type="region of interest" description="Disordered" evidence="1">
    <location>
        <begin position="81"/>
        <end position="101"/>
    </location>
</feature>